<gene>
    <name evidence="8" type="ORF">HMPREF7215_2075</name>
</gene>
<dbReference type="Proteomes" id="UP000006462">
    <property type="component" value="Unassembled WGS sequence"/>
</dbReference>
<dbReference type="RefSeq" id="WP_009165303.1">
    <property type="nucleotide sequence ID" value="NZ_ADFP01000087.1"/>
</dbReference>
<feature type="transmembrane region" description="Helical" evidence="6">
    <location>
        <begin position="274"/>
        <end position="293"/>
    </location>
</feature>
<keyword evidence="3 6" id="KW-0812">Transmembrane</keyword>
<comment type="subcellular location">
    <subcellularLocation>
        <location evidence="1">Membrane</location>
        <topology evidence="1">Multi-pass membrane protein</topology>
    </subcellularLocation>
</comment>
<name>A0ABM9ZTL8_9BACT</name>
<dbReference type="InterPro" id="IPR000620">
    <property type="entry name" value="EamA_dom"/>
</dbReference>
<protein>
    <submittedName>
        <fullName evidence="8">Membrane protein</fullName>
    </submittedName>
</protein>
<evidence type="ECO:0000256" key="6">
    <source>
        <dbReference type="SAM" id="Phobius"/>
    </source>
</evidence>
<proteinExistence type="inferred from homology"/>
<feature type="transmembrane region" description="Helical" evidence="6">
    <location>
        <begin position="38"/>
        <end position="58"/>
    </location>
</feature>
<feature type="transmembrane region" description="Helical" evidence="6">
    <location>
        <begin position="70"/>
        <end position="92"/>
    </location>
</feature>
<dbReference type="EMBL" id="ADFP01000087">
    <property type="protein sequence ID" value="EFB90258.1"/>
    <property type="molecule type" value="Genomic_DNA"/>
</dbReference>
<evidence type="ECO:0000256" key="3">
    <source>
        <dbReference type="ARBA" id="ARBA00022692"/>
    </source>
</evidence>
<feature type="transmembrane region" description="Helical" evidence="6">
    <location>
        <begin position="185"/>
        <end position="206"/>
    </location>
</feature>
<dbReference type="Pfam" id="PF00892">
    <property type="entry name" value="EamA"/>
    <property type="match status" value="2"/>
</dbReference>
<feature type="transmembrane region" description="Helical" evidence="6">
    <location>
        <begin position="12"/>
        <end position="32"/>
    </location>
</feature>
<keyword evidence="4 6" id="KW-1133">Transmembrane helix</keyword>
<organism evidence="8 9">
    <name type="scientific">Pyramidobacter piscolens W5455</name>
    <dbReference type="NCBI Taxonomy" id="352165"/>
    <lineage>
        <taxon>Bacteria</taxon>
        <taxon>Thermotogati</taxon>
        <taxon>Synergistota</taxon>
        <taxon>Synergistia</taxon>
        <taxon>Synergistales</taxon>
        <taxon>Dethiosulfovibrionaceae</taxon>
        <taxon>Pyramidobacter</taxon>
    </lineage>
</organism>
<dbReference type="InterPro" id="IPR037185">
    <property type="entry name" value="EmrE-like"/>
</dbReference>
<comment type="caution">
    <text evidence="8">The sequence shown here is derived from an EMBL/GenBank/DDBJ whole genome shotgun (WGS) entry which is preliminary data.</text>
</comment>
<evidence type="ECO:0000256" key="1">
    <source>
        <dbReference type="ARBA" id="ARBA00004141"/>
    </source>
</evidence>
<sequence>MNENNSTVRRYLPMTLVLLIWGFMNVPATYALREMPPLELLLLRTAIAVVILAPLAYGRERRLLPDRGDLTIAVLMGISGVLINNLCFFYAIKFTSLTNIAIIFATSPLITTILAAVFLGERLTLRRACGIILALSGAVCLLCKGDLSLLANLSLNKGDLMEFCASFCCSVMTVLGKKITKSSPIVVTLCNMAASCVLTAALIAVVGQPMNLALSGRALAGTLYIGILGSGCAYVLQQTSIQRIGAGATGAFLNGSPVVSIFAAMVFMEESLSMIQAACAAVIFAGIFLNAGGERRSGSVDSQTKSPDSAP</sequence>
<evidence type="ECO:0000256" key="4">
    <source>
        <dbReference type="ARBA" id="ARBA00022989"/>
    </source>
</evidence>
<comment type="similarity">
    <text evidence="2">Belongs to the EamA transporter family.</text>
</comment>
<dbReference type="PANTHER" id="PTHR32322">
    <property type="entry name" value="INNER MEMBRANE TRANSPORTER"/>
    <property type="match status" value="1"/>
</dbReference>
<reference evidence="8 9" key="1">
    <citation type="submission" date="2009-12" db="EMBL/GenBank/DDBJ databases">
        <authorList>
            <person name="Shrivastava S."/>
            <person name="Madupu R."/>
            <person name="Durkin A.S."/>
            <person name="Torralba M."/>
            <person name="Methe B."/>
            <person name="Sutton G.G."/>
            <person name="Strausberg R.L."/>
            <person name="Nelson K.E."/>
        </authorList>
    </citation>
    <scope>NUCLEOTIDE SEQUENCE [LARGE SCALE GENOMIC DNA]</scope>
    <source>
        <strain evidence="8 9">W5455</strain>
    </source>
</reference>
<evidence type="ECO:0000313" key="8">
    <source>
        <dbReference type="EMBL" id="EFB90258.1"/>
    </source>
</evidence>
<feature type="domain" description="EamA" evidence="7">
    <location>
        <begin position="157"/>
        <end position="290"/>
    </location>
</feature>
<feature type="transmembrane region" description="Helical" evidence="6">
    <location>
        <begin position="98"/>
        <end position="119"/>
    </location>
</feature>
<feature type="transmembrane region" description="Helical" evidence="6">
    <location>
        <begin position="248"/>
        <end position="268"/>
    </location>
</feature>
<evidence type="ECO:0000259" key="7">
    <source>
        <dbReference type="Pfam" id="PF00892"/>
    </source>
</evidence>
<keyword evidence="5 6" id="KW-0472">Membrane</keyword>
<evidence type="ECO:0000256" key="2">
    <source>
        <dbReference type="ARBA" id="ARBA00007362"/>
    </source>
</evidence>
<dbReference type="SUPFAM" id="SSF103481">
    <property type="entry name" value="Multidrug resistance efflux transporter EmrE"/>
    <property type="match status" value="2"/>
</dbReference>
<evidence type="ECO:0000313" key="9">
    <source>
        <dbReference type="Proteomes" id="UP000006462"/>
    </source>
</evidence>
<feature type="transmembrane region" description="Helical" evidence="6">
    <location>
        <begin position="218"/>
        <end position="236"/>
    </location>
</feature>
<dbReference type="InterPro" id="IPR050638">
    <property type="entry name" value="AA-Vitamin_Transporters"/>
</dbReference>
<feature type="domain" description="EamA" evidence="7">
    <location>
        <begin position="15"/>
        <end position="142"/>
    </location>
</feature>
<evidence type="ECO:0000256" key="5">
    <source>
        <dbReference type="ARBA" id="ARBA00023136"/>
    </source>
</evidence>
<dbReference type="PANTHER" id="PTHR32322:SF2">
    <property type="entry name" value="EAMA DOMAIN-CONTAINING PROTEIN"/>
    <property type="match status" value="1"/>
</dbReference>
<accession>A0ABM9ZTL8</accession>
<keyword evidence="9" id="KW-1185">Reference proteome</keyword>